<dbReference type="Gene3D" id="2.60.120.10">
    <property type="entry name" value="Jelly Rolls"/>
    <property type="match status" value="1"/>
</dbReference>
<dbReference type="PANTHER" id="PTHR40943:SF1">
    <property type="entry name" value="CYTOPLASMIC PROTEIN"/>
    <property type="match status" value="1"/>
</dbReference>
<dbReference type="Proteomes" id="UP000051913">
    <property type="component" value="Unassembled WGS sequence"/>
</dbReference>
<dbReference type="InterPro" id="IPR008579">
    <property type="entry name" value="UGlyAH_Cupin_dom"/>
</dbReference>
<dbReference type="EMBL" id="LLXX01000238">
    <property type="protein sequence ID" value="KRQ89831.1"/>
    <property type="molecule type" value="Genomic_DNA"/>
</dbReference>
<dbReference type="SUPFAM" id="SSF51182">
    <property type="entry name" value="RmlC-like cupins"/>
    <property type="match status" value="1"/>
</dbReference>
<protein>
    <recommendedName>
        <fullName evidence="2">(S)-ureidoglycine aminohydrolase cupin domain-containing protein</fullName>
    </recommendedName>
</protein>
<accession>A0A0R3K2C0</accession>
<feature type="domain" description="(S)-ureidoglycine aminohydrolase cupin" evidence="2">
    <location>
        <begin position="45"/>
        <end position="113"/>
    </location>
</feature>
<dbReference type="CDD" id="cd02227">
    <property type="entry name" value="cupin_TM1112-like"/>
    <property type="match status" value="1"/>
</dbReference>
<gene>
    <name evidence="3" type="ORF">CP49_36600</name>
</gene>
<reference evidence="3 4" key="1">
    <citation type="submission" date="2014-03" db="EMBL/GenBank/DDBJ databases">
        <title>Bradyrhizobium valentinum sp. nov., isolated from effective nodules of Lupinus mariae-josephae, a lupine endemic of basic-lime soils in Eastern Spain.</title>
        <authorList>
            <person name="Duran D."/>
            <person name="Rey L."/>
            <person name="Navarro A."/>
            <person name="Busquets A."/>
            <person name="Imperial J."/>
            <person name="Ruiz-Argueso T."/>
        </authorList>
    </citation>
    <scope>NUCLEOTIDE SEQUENCE [LARGE SCALE GENOMIC DNA]</scope>
    <source>
        <strain evidence="3 4">LmjM3</strain>
    </source>
</reference>
<dbReference type="Pfam" id="PF05899">
    <property type="entry name" value="Cupin_3"/>
    <property type="match status" value="1"/>
</dbReference>
<dbReference type="InterPro" id="IPR014710">
    <property type="entry name" value="RmlC-like_jellyroll"/>
</dbReference>
<dbReference type="PANTHER" id="PTHR40943">
    <property type="entry name" value="CYTOPLASMIC PROTEIN-RELATED"/>
    <property type="match status" value="1"/>
</dbReference>
<sequence length="116" mass="12221">MTAMTFIKSTDVASGHLPPAGQRPGADKGDPQLGLLRIAPNAGGNIGIWECQPGGWPVNNRPDTEVAFILSGTATITDDITGTAHTITAGDLVVLPPGWTGRWDVTEPIRKVFAIY</sequence>
<dbReference type="AlphaFoldDB" id="A0A0R3K2C0"/>
<organism evidence="3 4">
    <name type="scientific">Bradyrhizobium valentinum</name>
    <dbReference type="NCBI Taxonomy" id="1518501"/>
    <lineage>
        <taxon>Bacteria</taxon>
        <taxon>Pseudomonadati</taxon>
        <taxon>Pseudomonadota</taxon>
        <taxon>Alphaproteobacteria</taxon>
        <taxon>Hyphomicrobiales</taxon>
        <taxon>Nitrobacteraceae</taxon>
        <taxon>Bradyrhizobium</taxon>
    </lineage>
</organism>
<evidence type="ECO:0000313" key="3">
    <source>
        <dbReference type="EMBL" id="KRQ89831.1"/>
    </source>
</evidence>
<evidence type="ECO:0000259" key="2">
    <source>
        <dbReference type="Pfam" id="PF05899"/>
    </source>
</evidence>
<evidence type="ECO:0000313" key="4">
    <source>
        <dbReference type="Proteomes" id="UP000051913"/>
    </source>
</evidence>
<keyword evidence="4" id="KW-1185">Reference proteome</keyword>
<feature type="region of interest" description="Disordered" evidence="1">
    <location>
        <begin position="1"/>
        <end position="31"/>
    </location>
</feature>
<dbReference type="InterPro" id="IPR011051">
    <property type="entry name" value="RmlC_Cupin_sf"/>
</dbReference>
<dbReference type="RefSeq" id="WP_057855768.1">
    <property type="nucleotide sequence ID" value="NZ_LLXX01000238.1"/>
</dbReference>
<evidence type="ECO:0000256" key="1">
    <source>
        <dbReference type="SAM" id="MobiDB-lite"/>
    </source>
</evidence>
<comment type="caution">
    <text evidence="3">The sequence shown here is derived from an EMBL/GenBank/DDBJ whole genome shotgun (WGS) entry which is preliminary data.</text>
</comment>
<name>A0A0R3K2C0_9BRAD</name>
<proteinExistence type="predicted"/>